<gene>
    <name evidence="3" type="ORF">ESZ50_01780</name>
</gene>
<dbReference type="CDD" id="cd03811">
    <property type="entry name" value="GT4_GT28_WabH-like"/>
    <property type="match status" value="1"/>
</dbReference>
<dbReference type="EMBL" id="SDGZ01000006">
    <property type="protein sequence ID" value="TYC50692.1"/>
    <property type="molecule type" value="Genomic_DNA"/>
</dbReference>
<dbReference type="Gene3D" id="3.40.50.2000">
    <property type="entry name" value="Glycogen Phosphorylase B"/>
    <property type="match status" value="2"/>
</dbReference>
<reference evidence="3 4" key="1">
    <citation type="submission" date="2019-01" db="EMBL/GenBank/DDBJ databases">
        <title>Weissella sp. nov., a novel lactic acid bacterium isolated from animal feces.</title>
        <authorList>
            <person name="Wang L.-T."/>
        </authorList>
    </citation>
    <scope>NUCLEOTIDE SEQUENCE [LARGE SCALE GENOMIC DNA]</scope>
    <source>
        <strain evidence="3 4">8H-2</strain>
    </source>
</reference>
<keyword evidence="4" id="KW-1185">Reference proteome</keyword>
<dbReference type="PANTHER" id="PTHR12526">
    <property type="entry name" value="GLYCOSYLTRANSFERASE"/>
    <property type="match status" value="1"/>
</dbReference>
<dbReference type="Proteomes" id="UP000371977">
    <property type="component" value="Unassembled WGS sequence"/>
</dbReference>
<evidence type="ECO:0000259" key="2">
    <source>
        <dbReference type="Pfam" id="PF13439"/>
    </source>
</evidence>
<name>A0A6C2CAT7_9LACO</name>
<accession>A0A6C2CAT7</accession>
<organism evidence="3 4">
    <name type="scientific">Weissella muntiaci</name>
    <dbReference type="NCBI Taxonomy" id="2508881"/>
    <lineage>
        <taxon>Bacteria</taxon>
        <taxon>Bacillati</taxon>
        <taxon>Bacillota</taxon>
        <taxon>Bacilli</taxon>
        <taxon>Lactobacillales</taxon>
        <taxon>Lactobacillaceae</taxon>
        <taxon>Weissella</taxon>
    </lineage>
</organism>
<dbReference type="Pfam" id="PF13439">
    <property type="entry name" value="Glyco_transf_4"/>
    <property type="match status" value="1"/>
</dbReference>
<feature type="domain" description="Glycosyltransferase subfamily 4-like N-terminal" evidence="2">
    <location>
        <begin position="15"/>
        <end position="178"/>
    </location>
</feature>
<dbReference type="Pfam" id="PF00534">
    <property type="entry name" value="Glycos_transf_1"/>
    <property type="match status" value="1"/>
</dbReference>
<protein>
    <submittedName>
        <fullName evidence="3">Glycosyltransferase</fullName>
    </submittedName>
</protein>
<evidence type="ECO:0000259" key="1">
    <source>
        <dbReference type="Pfam" id="PF00534"/>
    </source>
</evidence>
<sequence length="372" mass="42420">MQAKILFVIPDLGGGGAEKILVNLVNNLDTKKFDVSVLVMFDGGVNRQFLSPKIKYRAVFKRYHRGLVRTLKLFKPEFLFQQLIGDEYDVVVSFYESYFTRIVAGGTGKTKLVSWVHRNFSTTYRMENFFRSKKELLKYYANFDRTYFVSQMALESFINEVADERASYSVVPNVVETDIIRRQATEALPLKFDPSYFNLLGIGRFTHVKGFERLIRTIARLRDEDDLKVHLYLLGQGELRAEYQKLIQELQMNMAITILAYDANPYKYLKAANLYIVSSFYEGLSTTTTEALIVGTPVLTVNVSGASELLADGRAGVITENNDESLYLGIRKVLTTDGYLADLKSRAIERGNDFNTDRIVAIVEKKIMEIVD</sequence>
<dbReference type="RefSeq" id="WP_148621892.1">
    <property type="nucleotide sequence ID" value="NZ_SDGZ01000006.1"/>
</dbReference>
<dbReference type="GO" id="GO:0016757">
    <property type="term" value="F:glycosyltransferase activity"/>
    <property type="evidence" value="ECO:0007669"/>
    <property type="project" value="InterPro"/>
</dbReference>
<feature type="domain" description="Glycosyl transferase family 1" evidence="1">
    <location>
        <begin position="199"/>
        <end position="349"/>
    </location>
</feature>
<comment type="caution">
    <text evidence="3">The sequence shown here is derived from an EMBL/GenBank/DDBJ whole genome shotgun (WGS) entry which is preliminary data.</text>
</comment>
<evidence type="ECO:0000313" key="4">
    <source>
        <dbReference type="Proteomes" id="UP000371977"/>
    </source>
</evidence>
<keyword evidence="3" id="KW-0808">Transferase</keyword>
<dbReference type="OrthoDB" id="2146956at2"/>
<dbReference type="InterPro" id="IPR001296">
    <property type="entry name" value="Glyco_trans_1"/>
</dbReference>
<dbReference type="SUPFAM" id="SSF53756">
    <property type="entry name" value="UDP-Glycosyltransferase/glycogen phosphorylase"/>
    <property type="match status" value="1"/>
</dbReference>
<evidence type="ECO:0000313" key="3">
    <source>
        <dbReference type="EMBL" id="TYC50692.1"/>
    </source>
</evidence>
<dbReference type="InterPro" id="IPR028098">
    <property type="entry name" value="Glyco_trans_4-like_N"/>
</dbReference>
<dbReference type="PANTHER" id="PTHR12526:SF630">
    <property type="entry name" value="GLYCOSYLTRANSFERASE"/>
    <property type="match status" value="1"/>
</dbReference>
<proteinExistence type="predicted"/>
<dbReference type="AlphaFoldDB" id="A0A6C2CAT7"/>